<feature type="domain" description="Lantibiotic dehydratase N-terminal" evidence="2">
    <location>
        <begin position="62"/>
        <end position="697"/>
    </location>
</feature>
<dbReference type="InterPro" id="IPR006827">
    <property type="entry name" value="Lant_deHydtase_N"/>
</dbReference>
<organism evidence="4 5">
    <name type="scientific">Tissierella pigra</name>
    <dbReference type="NCBI Taxonomy" id="2607614"/>
    <lineage>
        <taxon>Bacteria</taxon>
        <taxon>Bacillati</taxon>
        <taxon>Bacillota</taxon>
        <taxon>Tissierellia</taxon>
        <taxon>Tissierellales</taxon>
        <taxon>Tissierellaceae</taxon>
        <taxon>Tissierella</taxon>
    </lineage>
</organism>
<evidence type="ECO:0000259" key="3">
    <source>
        <dbReference type="Pfam" id="PF14028"/>
    </source>
</evidence>
<dbReference type="InterPro" id="IPR023809">
    <property type="entry name" value="Thiopep_bacteriocin_synth_dom"/>
</dbReference>
<protein>
    <submittedName>
        <fullName evidence="4">Uncharacterized protein</fullName>
    </submittedName>
</protein>
<reference evidence="4 5" key="1">
    <citation type="submission" date="2019-09" db="EMBL/GenBank/DDBJ databases">
        <title>In-depth cultivation of the pig gut microbiome towards novel bacterial diversity and tailored functional studies.</title>
        <authorList>
            <person name="Wylensek D."/>
            <person name="Hitch T.C.A."/>
            <person name="Clavel T."/>
        </authorList>
    </citation>
    <scope>NUCLEOTIDE SEQUENCE [LARGE SCALE GENOMIC DNA]</scope>
    <source>
        <strain evidence="4 5">WCA3-693-APC-4?</strain>
    </source>
</reference>
<dbReference type="EMBL" id="VUNQ01000016">
    <property type="protein sequence ID" value="MSU01548.1"/>
    <property type="molecule type" value="Genomic_DNA"/>
</dbReference>
<comment type="caution">
    <text evidence="4">The sequence shown here is derived from an EMBL/GenBank/DDBJ whole genome shotgun (WGS) entry which is preliminary data.</text>
</comment>
<keyword evidence="5" id="KW-1185">Reference proteome</keyword>
<keyword evidence="1" id="KW-0175">Coiled coil</keyword>
<dbReference type="Proteomes" id="UP000469523">
    <property type="component" value="Unassembled WGS sequence"/>
</dbReference>
<dbReference type="Pfam" id="PF14028">
    <property type="entry name" value="Lant_dehydr_C"/>
    <property type="match status" value="1"/>
</dbReference>
<name>A0A6N7XZ85_9FIRM</name>
<evidence type="ECO:0000313" key="5">
    <source>
        <dbReference type="Proteomes" id="UP000469523"/>
    </source>
</evidence>
<sequence>MLYILLVKESIKNQRGDIVKYKCKDIFMIRTPALSIDKLSQLLTKNDISEFVSDESMYGFLNESLLVSSKSLQRSLNMDIKNKKKEKAYNLSLLKYITRASSRPTPYGLFAGVALGKFSDSEKEDTVIIDESRAIRDAKIDTYWICHLIHELEKNHEVLSKLQLQFNTICYRYGDRINNPYFSNHGNADNLKNYVEENNIRYSPLIDIIKENSKSFIAYKDLKFKICEIYKGIPEHVVDNTLGMLVENEYLLTDLRLPAYCNDGLGHVISKLKNNKKIEDITNNLKELKLLIDTYNKNTTFVENIEIIENIYEIMEKLHITKDYLEVNRGLILEKNTLPMSLKKRIEDFVNVFCNLYLESEYYSKLDKFIDIFSENYGLNVEVPLTEIIDPNGFNGLSLVEGRARSISERDKKIRKVIDSKIIFALMNNQEDVILNKDDFTRIIEKYPEKTPPKSFDINFFITKVGDEYNIVVGPNKGSSKAGSMFQRFANLFEEYLLKEYNEIYREEISLSEDEYILVESRELTVSGRSNNVTNRFKNHNYYFPIALTDEDTSDQITLEDLVIGLSEDKKLYIKSRSKNRICKIVGDNMLNTAINSKILSFLREISNRYEDKFVDRLYMLYDNKYIYTPRISFKGIIIHPRKWTFTYEMLELNTFEEFKNSFQKYDYQYNIDRLIYLCEYDNRLILDLEKEESMEIMYSSVKKNKELELCELERGLFEGSVVKDKKERNYVSEMVFSFILNNKEKEVDKPSIENYVKDNLVLQNENRIFPPFKDGWIYIKLYGIGNREDEVLKSIPSILEILDNPKFFYLRYFDKEGKHLRIRFKFSDEKESIEKIPSLNTWLLDLQEKALINRWVFDAYQREINRYGGIELIDGIERLFNKDSEFIISILNLFDMEKENEIEKAYIIGLCTMLKGLTENEAEMLVIVDINAYPKVYREEFRRDRKKYMDMVENILTDEIESIDHRMIELKASILAREKNLKELEEKLSKVVSNKKNTNYKSNIILSLMHMYCNRLTGKREYEEKYLALIRHALYSLIEKDKNMKLAYNNN</sequence>
<dbReference type="AlphaFoldDB" id="A0A6N7XZ85"/>
<accession>A0A6N7XZ85</accession>
<gene>
    <name evidence="4" type="ORF">FYJ83_08730</name>
</gene>
<evidence type="ECO:0000259" key="2">
    <source>
        <dbReference type="Pfam" id="PF04738"/>
    </source>
</evidence>
<evidence type="ECO:0000256" key="1">
    <source>
        <dbReference type="SAM" id="Coils"/>
    </source>
</evidence>
<evidence type="ECO:0000313" key="4">
    <source>
        <dbReference type="EMBL" id="MSU01548.1"/>
    </source>
</evidence>
<dbReference type="Pfam" id="PF04738">
    <property type="entry name" value="Lant_dehydr_N"/>
    <property type="match status" value="1"/>
</dbReference>
<proteinExistence type="predicted"/>
<feature type="coiled-coil region" evidence="1">
    <location>
        <begin position="968"/>
        <end position="1002"/>
    </location>
</feature>
<feature type="domain" description="Thiopeptide-type bacteriocin biosynthesis" evidence="3">
    <location>
        <begin position="777"/>
        <end position="1034"/>
    </location>
</feature>
<dbReference type="NCBIfam" id="TIGR03891">
    <property type="entry name" value="thiopep_ocin"/>
    <property type="match status" value="1"/>
</dbReference>